<proteinExistence type="predicted"/>
<protein>
    <submittedName>
        <fullName evidence="2">Mariner Mos1 transposase</fullName>
    </submittedName>
</protein>
<dbReference type="AlphaFoldDB" id="A0A7T8HIL0"/>
<dbReference type="Proteomes" id="UP000595437">
    <property type="component" value="Chromosome 7"/>
</dbReference>
<dbReference type="EMBL" id="CP045896">
    <property type="protein sequence ID" value="QQP50540.1"/>
    <property type="molecule type" value="Genomic_DNA"/>
</dbReference>
<gene>
    <name evidence="2" type="ORF">FKW44_011569</name>
</gene>
<sequence length="49" mass="5217">MKPMCLSSLLSPNEGHLNGSRRAPTRPCSSSVKNQGRSRWLSASSTTAA</sequence>
<organism evidence="2 3">
    <name type="scientific">Caligus rogercresseyi</name>
    <name type="common">Sea louse</name>
    <dbReference type="NCBI Taxonomy" id="217165"/>
    <lineage>
        <taxon>Eukaryota</taxon>
        <taxon>Metazoa</taxon>
        <taxon>Ecdysozoa</taxon>
        <taxon>Arthropoda</taxon>
        <taxon>Crustacea</taxon>
        <taxon>Multicrustacea</taxon>
        <taxon>Hexanauplia</taxon>
        <taxon>Copepoda</taxon>
        <taxon>Siphonostomatoida</taxon>
        <taxon>Caligidae</taxon>
        <taxon>Caligus</taxon>
    </lineage>
</organism>
<name>A0A7T8HIL0_CALRO</name>
<evidence type="ECO:0000313" key="2">
    <source>
        <dbReference type="EMBL" id="QQP50540.1"/>
    </source>
</evidence>
<keyword evidence="3" id="KW-1185">Reference proteome</keyword>
<feature type="compositionally biased region" description="Polar residues" evidence="1">
    <location>
        <begin position="27"/>
        <end position="49"/>
    </location>
</feature>
<evidence type="ECO:0000256" key="1">
    <source>
        <dbReference type="SAM" id="MobiDB-lite"/>
    </source>
</evidence>
<evidence type="ECO:0000313" key="3">
    <source>
        <dbReference type="Proteomes" id="UP000595437"/>
    </source>
</evidence>
<accession>A0A7T8HIL0</accession>
<feature type="region of interest" description="Disordered" evidence="1">
    <location>
        <begin position="1"/>
        <end position="49"/>
    </location>
</feature>
<reference evidence="3" key="1">
    <citation type="submission" date="2021-01" db="EMBL/GenBank/DDBJ databases">
        <title>Caligus Genome Assembly.</title>
        <authorList>
            <person name="Gallardo-Escarate C."/>
        </authorList>
    </citation>
    <scope>NUCLEOTIDE SEQUENCE [LARGE SCALE GENOMIC DNA]</scope>
</reference>